<dbReference type="EMBL" id="JASSVS010000017">
    <property type="protein sequence ID" value="MDL0433762.1"/>
    <property type="molecule type" value="Genomic_DNA"/>
</dbReference>
<dbReference type="RefSeq" id="WP_285393818.1">
    <property type="nucleotide sequence ID" value="NZ_JASSVS010000017.1"/>
</dbReference>
<comment type="caution">
    <text evidence="1">The sequence shown here is derived from an EMBL/GenBank/DDBJ whole genome shotgun (WGS) entry which is preliminary data.</text>
</comment>
<keyword evidence="2" id="KW-1185">Reference proteome</keyword>
<accession>A0ABT7IHV6</accession>
<proteinExistence type="predicted"/>
<evidence type="ECO:0000313" key="1">
    <source>
        <dbReference type="EMBL" id="MDL0433762.1"/>
    </source>
</evidence>
<reference evidence="1 2" key="1">
    <citation type="submission" date="2023-06" db="EMBL/GenBank/DDBJ databases">
        <title>Marinobacter azerbaijanicus a moderately halophilic, isolated from Urmia Lake in Azerbaijan region of Iran.</title>
        <authorList>
            <person name="Sanchez-Porro C."/>
            <person name="Aghdam E.M."/>
            <person name="Saheb S.M."/>
            <person name="Tarhriz V."/>
            <person name="Kazemi E."/>
            <person name="Ammozegar M.A."/>
            <person name="Ventosa A."/>
            <person name="Hejazi M.S."/>
        </authorList>
    </citation>
    <scope>NUCLEOTIDE SEQUENCE [LARGE SCALE GENOMIC DNA]</scope>
    <source>
        <strain evidence="1 2">TBZ242</strain>
    </source>
</reference>
<evidence type="ECO:0000313" key="2">
    <source>
        <dbReference type="Proteomes" id="UP001227964"/>
    </source>
</evidence>
<name>A0ABT7IHV6_9GAMM</name>
<organism evidence="1 2">
    <name type="scientific">Marinobacter azerbaijanicus</name>
    <dbReference type="NCBI Taxonomy" id="3050455"/>
    <lineage>
        <taxon>Bacteria</taxon>
        <taxon>Pseudomonadati</taxon>
        <taxon>Pseudomonadota</taxon>
        <taxon>Gammaproteobacteria</taxon>
        <taxon>Pseudomonadales</taxon>
        <taxon>Marinobacteraceae</taxon>
        <taxon>Marinobacter</taxon>
    </lineage>
</organism>
<gene>
    <name evidence="1" type="ORF">QPM17_21690</name>
</gene>
<sequence length="57" mass="6557">MPNWFRFLMSQAAGHPELATDPQLLISSSGHRERNDNIYVRENCLREIVGVRAISEM</sequence>
<protein>
    <submittedName>
        <fullName evidence="1">Uncharacterized protein</fullName>
    </submittedName>
</protein>
<dbReference type="Proteomes" id="UP001227964">
    <property type="component" value="Unassembled WGS sequence"/>
</dbReference>